<dbReference type="EMBL" id="BKCJ011286969">
    <property type="protein sequence ID" value="GFD15508.1"/>
    <property type="molecule type" value="Genomic_DNA"/>
</dbReference>
<protein>
    <submittedName>
        <fullName evidence="1">Putative reverse transcriptase, RNA-dependent DNA polymerase</fullName>
    </submittedName>
</protein>
<accession>A0A699U2J3</accession>
<feature type="non-terminal residue" evidence="1">
    <location>
        <position position="1"/>
    </location>
</feature>
<reference evidence="1" key="1">
    <citation type="journal article" date="2019" name="Sci. Rep.">
        <title>Draft genome of Tanacetum cinerariifolium, the natural source of mosquito coil.</title>
        <authorList>
            <person name="Yamashiro T."/>
            <person name="Shiraishi A."/>
            <person name="Satake H."/>
            <person name="Nakayama K."/>
        </authorList>
    </citation>
    <scope>NUCLEOTIDE SEQUENCE</scope>
</reference>
<sequence>SQHSSQGEESCDTLNWLTYEESYPVHSITLREAHVQSSPISSATEDISPNLISEVSNSQPSDSQTSNFHDLVETTGSKYPMANIANGYLSEEAKAFSASLYSEETPSSVEQALKSEEWKNAMDVEMDALLRNET</sequence>
<organism evidence="1">
    <name type="scientific">Tanacetum cinerariifolium</name>
    <name type="common">Dalmatian daisy</name>
    <name type="synonym">Chrysanthemum cinerariifolium</name>
    <dbReference type="NCBI Taxonomy" id="118510"/>
    <lineage>
        <taxon>Eukaryota</taxon>
        <taxon>Viridiplantae</taxon>
        <taxon>Streptophyta</taxon>
        <taxon>Embryophyta</taxon>
        <taxon>Tracheophyta</taxon>
        <taxon>Spermatophyta</taxon>
        <taxon>Magnoliopsida</taxon>
        <taxon>eudicotyledons</taxon>
        <taxon>Gunneridae</taxon>
        <taxon>Pentapetalae</taxon>
        <taxon>asterids</taxon>
        <taxon>campanulids</taxon>
        <taxon>Asterales</taxon>
        <taxon>Asteraceae</taxon>
        <taxon>Asteroideae</taxon>
        <taxon>Anthemideae</taxon>
        <taxon>Anthemidinae</taxon>
        <taxon>Tanacetum</taxon>
    </lineage>
</organism>
<dbReference type="GO" id="GO:0003964">
    <property type="term" value="F:RNA-directed DNA polymerase activity"/>
    <property type="evidence" value="ECO:0007669"/>
    <property type="project" value="UniProtKB-KW"/>
</dbReference>
<keyword evidence="1" id="KW-0548">Nucleotidyltransferase</keyword>
<keyword evidence="1" id="KW-0695">RNA-directed DNA polymerase</keyword>
<keyword evidence="1" id="KW-0808">Transferase</keyword>
<gene>
    <name evidence="1" type="ORF">Tci_887477</name>
</gene>
<dbReference type="AlphaFoldDB" id="A0A699U2J3"/>
<name>A0A699U2J3_TANCI</name>
<proteinExistence type="predicted"/>
<comment type="caution">
    <text evidence="1">The sequence shown here is derived from an EMBL/GenBank/DDBJ whole genome shotgun (WGS) entry which is preliminary data.</text>
</comment>
<evidence type="ECO:0000313" key="1">
    <source>
        <dbReference type="EMBL" id="GFD15508.1"/>
    </source>
</evidence>